<reference evidence="3 4" key="1">
    <citation type="submission" date="2018-03" db="EMBL/GenBank/DDBJ databases">
        <title>Genomic Encyclopedia of Archaeal and Bacterial Type Strains, Phase II (KMG-II): from individual species to whole genera.</title>
        <authorList>
            <person name="Goeker M."/>
        </authorList>
    </citation>
    <scope>NUCLEOTIDE SEQUENCE [LARGE SCALE GENOMIC DNA]</scope>
    <source>
        <strain evidence="3 4">DSM 29328</strain>
    </source>
</reference>
<dbReference type="InterPro" id="IPR000286">
    <property type="entry name" value="HDACs"/>
</dbReference>
<dbReference type="RefSeq" id="WP_106204461.1">
    <property type="nucleotide sequence ID" value="NZ_PVTD01000002.1"/>
</dbReference>
<name>A0A2T0RWT0_9RHOB</name>
<dbReference type="EMBL" id="PVTD01000002">
    <property type="protein sequence ID" value="PRY25582.1"/>
    <property type="molecule type" value="Genomic_DNA"/>
</dbReference>
<comment type="caution">
    <text evidence="3">The sequence shown here is derived from an EMBL/GenBank/DDBJ whole genome shotgun (WGS) entry which is preliminary data.</text>
</comment>
<dbReference type="Proteomes" id="UP000239480">
    <property type="component" value="Unassembled WGS sequence"/>
</dbReference>
<dbReference type="OrthoDB" id="9808367at2"/>
<dbReference type="GO" id="GO:0004407">
    <property type="term" value="F:histone deacetylase activity"/>
    <property type="evidence" value="ECO:0007669"/>
    <property type="project" value="TreeGrafter"/>
</dbReference>
<dbReference type="InterPro" id="IPR037138">
    <property type="entry name" value="His_deacetylse_dom_sf"/>
</dbReference>
<dbReference type="Pfam" id="PF00850">
    <property type="entry name" value="Hist_deacetyl"/>
    <property type="match status" value="1"/>
</dbReference>
<evidence type="ECO:0000259" key="2">
    <source>
        <dbReference type="Pfam" id="PF00850"/>
    </source>
</evidence>
<dbReference type="PANTHER" id="PTHR10625:SF10">
    <property type="entry name" value="HISTONE DEACETYLASE HDAC1"/>
    <property type="match status" value="1"/>
</dbReference>
<accession>A0A2T0RWT0</accession>
<sequence>MATGFFWDERCFWHGGGNYAMTLPVGGLVQPLAGGLPENPETKRRLLNLIRVTGLDAHLVMRGGAPASAEDLARVHPESYLADFRALSGAGGGELGLRTPFGQGGYEIAALSAGLAREAVFAVLRGEMDNAYALSRPPGHHCLPEFPNGFCLLANIAIAVEAAFAEGMVERVAILDWDVHHGNGSEAIFYDRPDVLTISMHQERNYPLDTGDAEDRGAGLGDGANMNIPLPPGTGHTGYLAAFDRLVLPALDSFRPDIVVVACGFDAAAIDPLSRMLATAQTFQDLTARTRAAAETLCDGKLVLVHEGGYSEVYVPFCGHATLEALSDAPVVAEDPLASTFATRQPGPRHDAMVNSLISDLEDFFFRT</sequence>
<evidence type="ECO:0000256" key="1">
    <source>
        <dbReference type="ARBA" id="ARBA00005947"/>
    </source>
</evidence>
<evidence type="ECO:0000313" key="4">
    <source>
        <dbReference type="Proteomes" id="UP000239480"/>
    </source>
</evidence>
<protein>
    <submittedName>
        <fullName evidence="3">Acetoin utilization deacetylase AcuC-like enzyme</fullName>
    </submittedName>
</protein>
<dbReference type="Gene3D" id="3.40.800.20">
    <property type="entry name" value="Histone deacetylase domain"/>
    <property type="match status" value="1"/>
</dbReference>
<dbReference type="PRINTS" id="PR01270">
    <property type="entry name" value="HDASUPER"/>
</dbReference>
<dbReference type="PANTHER" id="PTHR10625">
    <property type="entry name" value="HISTONE DEACETYLASE HDAC1-RELATED"/>
    <property type="match status" value="1"/>
</dbReference>
<dbReference type="GO" id="GO:0040029">
    <property type="term" value="P:epigenetic regulation of gene expression"/>
    <property type="evidence" value="ECO:0007669"/>
    <property type="project" value="TreeGrafter"/>
</dbReference>
<dbReference type="SUPFAM" id="SSF52768">
    <property type="entry name" value="Arginase/deacetylase"/>
    <property type="match status" value="1"/>
</dbReference>
<dbReference type="InterPro" id="IPR023696">
    <property type="entry name" value="Ureohydrolase_dom_sf"/>
</dbReference>
<dbReference type="AlphaFoldDB" id="A0A2T0RWT0"/>
<proteinExistence type="inferred from homology"/>
<gene>
    <name evidence="3" type="ORF">CLV78_102762</name>
</gene>
<keyword evidence="4" id="KW-1185">Reference proteome</keyword>
<organism evidence="3 4">
    <name type="scientific">Aliiruegeria haliotis</name>
    <dbReference type="NCBI Taxonomy" id="1280846"/>
    <lineage>
        <taxon>Bacteria</taxon>
        <taxon>Pseudomonadati</taxon>
        <taxon>Pseudomonadota</taxon>
        <taxon>Alphaproteobacteria</taxon>
        <taxon>Rhodobacterales</taxon>
        <taxon>Roseobacteraceae</taxon>
        <taxon>Aliiruegeria</taxon>
    </lineage>
</organism>
<dbReference type="CDD" id="cd09996">
    <property type="entry name" value="HDAC_classII_1"/>
    <property type="match status" value="1"/>
</dbReference>
<dbReference type="InterPro" id="IPR023801">
    <property type="entry name" value="His_deacetylse_dom"/>
</dbReference>
<evidence type="ECO:0000313" key="3">
    <source>
        <dbReference type="EMBL" id="PRY25582.1"/>
    </source>
</evidence>
<comment type="similarity">
    <text evidence="1">Belongs to the histone deacetylase family.</text>
</comment>
<feature type="domain" description="Histone deacetylase" evidence="2">
    <location>
        <begin position="37"/>
        <end position="322"/>
    </location>
</feature>